<proteinExistence type="predicted"/>
<organism evidence="1 2">
    <name type="scientific">Latimeria chalumnae</name>
    <name type="common">Coelacanth</name>
    <dbReference type="NCBI Taxonomy" id="7897"/>
    <lineage>
        <taxon>Eukaryota</taxon>
        <taxon>Metazoa</taxon>
        <taxon>Chordata</taxon>
        <taxon>Craniata</taxon>
        <taxon>Vertebrata</taxon>
        <taxon>Euteleostomi</taxon>
        <taxon>Coelacanthiformes</taxon>
        <taxon>Coelacanthidae</taxon>
        <taxon>Latimeria</taxon>
    </lineage>
</organism>
<dbReference type="Ensembl" id="ENSLACT00000006364.1">
    <property type="protein sequence ID" value="ENSLACP00000006311.1"/>
    <property type="gene ID" value="ENSLACG00000005600.1"/>
</dbReference>
<dbReference type="AlphaFoldDB" id="H3A9J0"/>
<protein>
    <recommendedName>
        <fullName evidence="3">Reverse transcriptase</fullName>
    </recommendedName>
</protein>
<sequence>GKLEENNNMQLLNRIEIQALDPEKCYKYLGMQQLLNITAMKAQEAVTATFKKRLRLIMKTQLTASLARLYLPRKVGGRGLLNLADLYRRQEAGLQDYFLNKELPIHKAAVRADKGYTPLFLSKENHPIESRTVQSRLDEWSTKTLHRRFYAALHNENIDVEVSTAWLQEGSLFPETEGFALAIQDQIVATNNYRKYIINENVPDKCRFCGTTNERIQHITNGCPVLSYTEYLQRHNNVAKIIHQQLGKDRGLLAEETPYFKYQPARMLQKDDVKVNWDEPIVTDRTVAHNRPDILVMDWKNKWADIIDIAVPNDENVSRAWSEKVQKYQDLAIDLKHVYRLDKVRVMPIIISVNGLVLKVIHESL</sequence>
<dbReference type="eggNOG" id="ENOG502S0E1">
    <property type="taxonomic scope" value="Eukaryota"/>
</dbReference>
<dbReference type="EMBL" id="AFYH01147180">
    <property type="status" value="NOT_ANNOTATED_CDS"/>
    <property type="molecule type" value="Genomic_DNA"/>
</dbReference>
<dbReference type="PANTHER" id="PTHR35450">
    <property type="entry name" value="REVERSE TRANSCRIPTASE DOMAIN-CONTAINING PROTEIN"/>
    <property type="match status" value="1"/>
</dbReference>
<evidence type="ECO:0008006" key="3">
    <source>
        <dbReference type="Google" id="ProtNLM"/>
    </source>
</evidence>
<dbReference type="InParanoid" id="H3A9J0"/>
<keyword evidence="2" id="KW-1185">Reference proteome</keyword>
<dbReference type="GeneTree" id="ENSGT00940000163438"/>
<dbReference type="PANTHER" id="PTHR35450:SF2">
    <property type="entry name" value="REVERSE TRANSCRIPTASE DOMAIN-CONTAINING PROTEIN"/>
    <property type="match status" value="1"/>
</dbReference>
<name>H3A9J0_LATCH</name>
<evidence type="ECO:0000313" key="2">
    <source>
        <dbReference type="Proteomes" id="UP000008672"/>
    </source>
</evidence>
<dbReference type="Proteomes" id="UP000008672">
    <property type="component" value="Unassembled WGS sequence"/>
</dbReference>
<dbReference type="OMA" id="NITAMKA"/>
<accession>H3A9J0</accession>
<reference evidence="1" key="2">
    <citation type="submission" date="2025-08" db="UniProtKB">
        <authorList>
            <consortium name="Ensembl"/>
        </authorList>
    </citation>
    <scope>IDENTIFICATION</scope>
</reference>
<reference evidence="1" key="3">
    <citation type="submission" date="2025-09" db="UniProtKB">
        <authorList>
            <consortium name="Ensembl"/>
        </authorList>
    </citation>
    <scope>IDENTIFICATION</scope>
</reference>
<evidence type="ECO:0000313" key="1">
    <source>
        <dbReference type="Ensembl" id="ENSLACP00000006311.1"/>
    </source>
</evidence>
<dbReference type="HOGENOM" id="CLU_008338_0_0_1"/>
<reference evidence="2" key="1">
    <citation type="submission" date="2011-08" db="EMBL/GenBank/DDBJ databases">
        <title>The draft genome of Latimeria chalumnae.</title>
        <authorList>
            <person name="Di Palma F."/>
            <person name="Alfoldi J."/>
            <person name="Johnson J."/>
            <person name="Berlin A."/>
            <person name="Gnerre S."/>
            <person name="Jaffe D."/>
            <person name="MacCallum I."/>
            <person name="Young S."/>
            <person name="Walker B.J."/>
            <person name="Lander E."/>
            <person name="Lindblad-Toh K."/>
        </authorList>
    </citation>
    <scope>NUCLEOTIDE SEQUENCE [LARGE SCALE GENOMIC DNA]</scope>
    <source>
        <strain evidence="2">Wild caught</strain>
    </source>
</reference>